<reference evidence="3 4" key="1">
    <citation type="submission" date="2023-02" db="EMBL/GenBank/DDBJ databases">
        <title>Entomopathogenic bacteria.</title>
        <authorList>
            <person name="Machado R.A."/>
        </authorList>
    </citation>
    <scope>NUCLEOTIDE SEQUENCE [LARGE SCALE GENOMIC DNA]</scope>
    <source>
        <strain evidence="3 4">XENO-2</strain>
    </source>
</reference>
<proteinExistence type="inferred from homology"/>
<dbReference type="Pfam" id="PF09587">
    <property type="entry name" value="PGA_cap"/>
    <property type="match status" value="1"/>
</dbReference>
<name>A0ABT5LUX0_9GAMM</name>
<accession>A0ABT5LUX0</accession>
<dbReference type="InterPro" id="IPR052169">
    <property type="entry name" value="CW_Biosynth-Accessory"/>
</dbReference>
<protein>
    <submittedName>
        <fullName evidence="3">CapA family protein</fullName>
    </submittedName>
</protein>
<dbReference type="PANTHER" id="PTHR33393">
    <property type="entry name" value="POLYGLUTAMINE SYNTHESIS ACCESSORY PROTEIN RV0574C-RELATED"/>
    <property type="match status" value="1"/>
</dbReference>
<comment type="caution">
    <text evidence="3">The sequence shown here is derived from an EMBL/GenBank/DDBJ whole genome shotgun (WGS) entry which is preliminary data.</text>
</comment>
<keyword evidence="4" id="KW-1185">Reference proteome</keyword>
<organism evidence="3 4">
    <name type="scientific">Xenorhabdus anantnagensis</name>
    <dbReference type="NCBI Taxonomy" id="3025875"/>
    <lineage>
        <taxon>Bacteria</taxon>
        <taxon>Pseudomonadati</taxon>
        <taxon>Pseudomonadota</taxon>
        <taxon>Gammaproteobacteria</taxon>
        <taxon>Enterobacterales</taxon>
        <taxon>Morganellaceae</taxon>
        <taxon>Xenorhabdus</taxon>
    </lineage>
</organism>
<dbReference type="InterPro" id="IPR019079">
    <property type="entry name" value="Capsule_synth_CapA"/>
</dbReference>
<feature type="domain" description="Capsule synthesis protein CapA" evidence="2">
    <location>
        <begin position="2"/>
        <end position="234"/>
    </location>
</feature>
<evidence type="ECO:0000313" key="4">
    <source>
        <dbReference type="Proteomes" id="UP001220225"/>
    </source>
</evidence>
<dbReference type="Proteomes" id="UP001220225">
    <property type="component" value="Unassembled WGS sequence"/>
</dbReference>
<comment type="similarity">
    <text evidence="1">Belongs to the CapA family.</text>
</comment>
<sequence length="372" mass="43227">MKIVIFGDLCMQDLNIEECKVIAQNLKKIKSKDDIFIANLECPITNHKSKITKNGPNLSVNIDKAKKILDLLPIDVFTLANNHIFDYGQKGLEDTIQTLEEKRKLYLGAGVNVTTADSPLILEKDDEKIALLNVTESEFCLASDYGSGASSCEPIFLLKRIQSVKKLVSKVIIIVHGGNENYYLPSPYYQSFMRFIIDAGADCVVTHHTHNSSGMEKYNNKYIFYSLGNFIFPIKEEVDEYWYYGHGVRVDTKNIEYFDIIPYKQGLNEIPFSFLEESEYNNFIMEFKNKRKIIESYELLYEEWNKFKKSREKAYISWLTMSSKMSRIISKIFNLNLYDFKNPNKKIILQNILQCESHRNLLLEIIQEKNTK</sequence>
<evidence type="ECO:0000313" key="3">
    <source>
        <dbReference type="EMBL" id="MDC9596810.1"/>
    </source>
</evidence>
<dbReference type="InterPro" id="IPR029052">
    <property type="entry name" value="Metallo-depent_PP-like"/>
</dbReference>
<gene>
    <name evidence="3" type="ORF">PSI14_07995</name>
</gene>
<evidence type="ECO:0000256" key="1">
    <source>
        <dbReference type="ARBA" id="ARBA00005662"/>
    </source>
</evidence>
<dbReference type="EMBL" id="JAQRFN010000008">
    <property type="protein sequence ID" value="MDC9596810.1"/>
    <property type="molecule type" value="Genomic_DNA"/>
</dbReference>
<dbReference type="CDD" id="cd07381">
    <property type="entry name" value="MPP_CapA"/>
    <property type="match status" value="1"/>
</dbReference>
<dbReference type="PANTHER" id="PTHR33393:SF13">
    <property type="entry name" value="PGA BIOSYNTHESIS PROTEIN CAPA"/>
    <property type="match status" value="1"/>
</dbReference>
<dbReference type="SUPFAM" id="SSF56300">
    <property type="entry name" value="Metallo-dependent phosphatases"/>
    <property type="match status" value="1"/>
</dbReference>
<dbReference type="Gene3D" id="3.60.21.10">
    <property type="match status" value="1"/>
</dbReference>
<evidence type="ECO:0000259" key="2">
    <source>
        <dbReference type="SMART" id="SM00854"/>
    </source>
</evidence>
<dbReference type="RefSeq" id="WP_273575415.1">
    <property type="nucleotide sequence ID" value="NZ_JAQRFN010000008.1"/>
</dbReference>
<dbReference type="SMART" id="SM00854">
    <property type="entry name" value="PGA_cap"/>
    <property type="match status" value="1"/>
</dbReference>